<evidence type="ECO:0008006" key="8">
    <source>
        <dbReference type="Google" id="ProtNLM"/>
    </source>
</evidence>
<evidence type="ECO:0000256" key="5">
    <source>
        <dbReference type="SAM" id="MobiDB-lite"/>
    </source>
</evidence>
<dbReference type="PANTHER" id="PTHR47171:SF1">
    <property type="entry name" value="ZN(II)2CYS6 TRANSCRIPTION FACTOR (EUROFUNG)"/>
    <property type="match status" value="1"/>
</dbReference>
<sequence>TQIKRQEYTHDADEEAYMVVRERQVAAALGLPSRIRDEDCDIEPLSAADLESEAVCAGHDALFGSCQPEHITYAIKMVEMARLLGRVIDLHFAPGRNKASADDVRGLDGALEAWKDSLPESMKYAADEGGESVWTCLLHLAYNHLRILIHRNSFLRLGDGDKNNQVVTAAACRISRIAEDMSTQGTLRYGQMHLITSLFAALCIHVISIRRGVDVSRRIAEHRAQMSLLCLKEIQKYWRINNNVLDLFLQYLDRSIADRLHAAQVDGAQTTATASSSSMHTNNNNNNNNNTTTTTTTTCKTDPEKTDPFVGSNEGGGVLSMLSPGSLDQQQQQQRAQDDLFQDQYLNLVNGHWEGDDALGDLGLFLQADDDFGGASKGLNLLGRSL</sequence>
<organism evidence="6 7">
    <name type="scientific">Claviceps pusilla</name>
    <dbReference type="NCBI Taxonomy" id="123648"/>
    <lineage>
        <taxon>Eukaryota</taxon>
        <taxon>Fungi</taxon>
        <taxon>Dikarya</taxon>
        <taxon>Ascomycota</taxon>
        <taxon>Pezizomycotina</taxon>
        <taxon>Sordariomycetes</taxon>
        <taxon>Hypocreomycetidae</taxon>
        <taxon>Hypocreales</taxon>
        <taxon>Clavicipitaceae</taxon>
        <taxon>Claviceps</taxon>
    </lineage>
</organism>
<dbReference type="GO" id="GO:0003677">
    <property type="term" value="F:DNA binding"/>
    <property type="evidence" value="ECO:0007669"/>
    <property type="project" value="UniProtKB-KW"/>
</dbReference>
<name>A0A9P7NGQ4_9HYPO</name>
<evidence type="ECO:0000313" key="7">
    <source>
        <dbReference type="Proteomes" id="UP000748025"/>
    </source>
</evidence>
<accession>A0A9P7NGQ4</accession>
<comment type="caution">
    <text evidence="6">The sequence shown here is derived from an EMBL/GenBank/DDBJ whole genome shotgun (WGS) entry which is preliminary data.</text>
</comment>
<evidence type="ECO:0000313" key="6">
    <source>
        <dbReference type="EMBL" id="KAG6017706.1"/>
    </source>
</evidence>
<dbReference type="InterPro" id="IPR052073">
    <property type="entry name" value="Amide_Lactam_Regulators"/>
</dbReference>
<evidence type="ECO:0000256" key="2">
    <source>
        <dbReference type="ARBA" id="ARBA00023015"/>
    </source>
</evidence>
<keyword evidence="7" id="KW-1185">Reference proteome</keyword>
<keyword evidence="4" id="KW-0804">Transcription</keyword>
<feature type="non-terminal residue" evidence="6">
    <location>
        <position position="1"/>
    </location>
</feature>
<gene>
    <name evidence="6" type="ORF">E4U43_000307</name>
</gene>
<feature type="region of interest" description="Disordered" evidence="5">
    <location>
        <begin position="271"/>
        <end position="315"/>
    </location>
</feature>
<proteinExistence type="predicted"/>
<dbReference type="PANTHER" id="PTHR47171">
    <property type="entry name" value="FARA-RELATED"/>
    <property type="match status" value="1"/>
</dbReference>
<dbReference type="CDD" id="cd12148">
    <property type="entry name" value="fungal_TF_MHR"/>
    <property type="match status" value="1"/>
</dbReference>
<protein>
    <recommendedName>
        <fullName evidence="8">Transcription factor domain-containing protein</fullName>
    </recommendedName>
</protein>
<evidence type="ECO:0000256" key="1">
    <source>
        <dbReference type="ARBA" id="ARBA00022833"/>
    </source>
</evidence>
<reference evidence="6" key="1">
    <citation type="journal article" date="2020" name="bioRxiv">
        <title>Whole genome comparisons of ergot fungi reveals the divergence and evolution of species within the genus Claviceps are the result of varying mechanisms driving genome evolution and host range expansion.</title>
        <authorList>
            <person name="Wyka S.A."/>
            <person name="Mondo S.J."/>
            <person name="Liu M."/>
            <person name="Dettman J."/>
            <person name="Nalam V."/>
            <person name="Broders K.D."/>
        </authorList>
    </citation>
    <scope>NUCLEOTIDE SEQUENCE</scope>
    <source>
        <strain evidence="6">CCC 602</strain>
    </source>
</reference>
<evidence type="ECO:0000256" key="4">
    <source>
        <dbReference type="ARBA" id="ARBA00023163"/>
    </source>
</evidence>
<dbReference type="AlphaFoldDB" id="A0A9P7NGQ4"/>
<evidence type="ECO:0000256" key="3">
    <source>
        <dbReference type="ARBA" id="ARBA00023125"/>
    </source>
</evidence>
<keyword evidence="1" id="KW-0862">Zinc</keyword>
<dbReference type="OrthoDB" id="5121955at2759"/>
<keyword evidence="2" id="KW-0805">Transcription regulation</keyword>
<feature type="compositionally biased region" description="Low complexity" evidence="5">
    <location>
        <begin position="271"/>
        <end position="298"/>
    </location>
</feature>
<keyword evidence="3" id="KW-0238">DNA-binding</keyword>
<dbReference type="EMBL" id="SRPW01000109">
    <property type="protein sequence ID" value="KAG6017706.1"/>
    <property type="molecule type" value="Genomic_DNA"/>
</dbReference>
<dbReference type="Proteomes" id="UP000748025">
    <property type="component" value="Unassembled WGS sequence"/>
</dbReference>